<evidence type="ECO:0000259" key="9">
    <source>
        <dbReference type="PROSITE" id="PS50268"/>
    </source>
</evidence>
<feature type="compositionally biased region" description="Basic and acidic residues" evidence="6">
    <location>
        <begin position="854"/>
        <end position="887"/>
    </location>
</feature>
<evidence type="ECO:0000256" key="5">
    <source>
        <dbReference type="PROSITE-ProRule" id="PRU00076"/>
    </source>
</evidence>
<keyword evidence="7" id="KW-0812">Transmembrane</keyword>
<dbReference type="GO" id="GO:0016020">
    <property type="term" value="C:membrane"/>
    <property type="evidence" value="ECO:0007669"/>
    <property type="project" value="InterPro"/>
</dbReference>
<feature type="compositionally biased region" description="Basic and acidic residues" evidence="6">
    <location>
        <begin position="758"/>
        <end position="770"/>
    </location>
</feature>
<proteinExistence type="predicted"/>
<dbReference type="Gene3D" id="2.10.25.10">
    <property type="entry name" value="Laminin"/>
    <property type="match status" value="2"/>
</dbReference>
<evidence type="ECO:0000256" key="7">
    <source>
        <dbReference type="SAM" id="Phobius"/>
    </source>
</evidence>
<comment type="caution">
    <text evidence="5">Lacks conserved residue(s) required for the propagation of feature annotation.</text>
</comment>
<feature type="domain" description="Cadherin" evidence="9">
    <location>
        <begin position="310"/>
        <end position="408"/>
    </location>
</feature>
<feature type="compositionally biased region" description="Low complexity" evidence="6">
    <location>
        <begin position="743"/>
        <end position="754"/>
    </location>
</feature>
<keyword evidence="1 5" id="KW-0245">EGF-like domain</keyword>
<dbReference type="InterPro" id="IPR000152">
    <property type="entry name" value="EGF-type_Asp/Asn_hydroxyl_site"/>
</dbReference>
<feature type="domain" description="EGF-like" evidence="8">
    <location>
        <begin position="602"/>
        <end position="636"/>
    </location>
</feature>
<name>A0A8B6E3D5_MYTGA</name>
<dbReference type="PANTHER" id="PTHR24049">
    <property type="entry name" value="CRUMBS FAMILY MEMBER"/>
    <property type="match status" value="1"/>
</dbReference>
<feature type="non-terminal residue" evidence="10">
    <location>
        <position position="1"/>
    </location>
</feature>
<feature type="transmembrane region" description="Helical" evidence="7">
    <location>
        <begin position="639"/>
        <end position="660"/>
    </location>
</feature>
<dbReference type="GO" id="GO:0005509">
    <property type="term" value="F:calcium ion binding"/>
    <property type="evidence" value="ECO:0007669"/>
    <property type="project" value="UniProtKB-UniRule"/>
</dbReference>
<dbReference type="PROSITE" id="PS01186">
    <property type="entry name" value="EGF_2"/>
    <property type="match status" value="1"/>
</dbReference>
<evidence type="ECO:0000256" key="4">
    <source>
        <dbReference type="PROSITE-ProRule" id="PRU00043"/>
    </source>
</evidence>
<accession>A0A8B6E3D5</accession>
<evidence type="ECO:0000256" key="1">
    <source>
        <dbReference type="ARBA" id="ARBA00022536"/>
    </source>
</evidence>
<dbReference type="Proteomes" id="UP000596742">
    <property type="component" value="Unassembled WGS sequence"/>
</dbReference>
<keyword evidence="7" id="KW-1133">Transmembrane helix</keyword>
<dbReference type="InterPro" id="IPR051022">
    <property type="entry name" value="Notch_Cell-Fate_Det"/>
</dbReference>
<dbReference type="InterPro" id="IPR000742">
    <property type="entry name" value="EGF"/>
</dbReference>
<organism evidence="10 11">
    <name type="scientific">Mytilus galloprovincialis</name>
    <name type="common">Mediterranean mussel</name>
    <dbReference type="NCBI Taxonomy" id="29158"/>
    <lineage>
        <taxon>Eukaryota</taxon>
        <taxon>Metazoa</taxon>
        <taxon>Spiralia</taxon>
        <taxon>Lophotrochozoa</taxon>
        <taxon>Mollusca</taxon>
        <taxon>Bivalvia</taxon>
        <taxon>Autobranchia</taxon>
        <taxon>Pteriomorphia</taxon>
        <taxon>Mytilida</taxon>
        <taxon>Mytiloidea</taxon>
        <taxon>Mytilidae</taxon>
        <taxon>Mytilinae</taxon>
        <taxon>Mytilus</taxon>
    </lineage>
</organism>
<keyword evidence="7" id="KW-0472">Membrane</keyword>
<dbReference type="PROSITE" id="PS00010">
    <property type="entry name" value="ASX_HYDROXYL"/>
    <property type="match status" value="1"/>
</dbReference>
<dbReference type="OrthoDB" id="6078676at2759"/>
<dbReference type="EMBL" id="UYJE01004438">
    <property type="protein sequence ID" value="VDI28035.1"/>
    <property type="molecule type" value="Genomic_DNA"/>
</dbReference>
<keyword evidence="11" id="KW-1185">Reference proteome</keyword>
<feature type="compositionally biased region" description="Basic and acidic residues" evidence="6">
    <location>
        <begin position="810"/>
        <end position="825"/>
    </location>
</feature>
<evidence type="ECO:0000313" key="10">
    <source>
        <dbReference type="EMBL" id="VDI28035.1"/>
    </source>
</evidence>
<dbReference type="InterPro" id="IPR018097">
    <property type="entry name" value="EGF_Ca-bd_CS"/>
</dbReference>
<evidence type="ECO:0000256" key="3">
    <source>
        <dbReference type="ARBA" id="ARBA00023157"/>
    </source>
</evidence>
<evidence type="ECO:0000256" key="6">
    <source>
        <dbReference type="SAM" id="MobiDB-lite"/>
    </source>
</evidence>
<feature type="region of interest" description="Disordered" evidence="6">
    <location>
        <begin position="736"/>
        <end position="770"/>
    </location>
</feature>
<feature type="region of interest" description="Disordered" evidence="6">
    <location>
        <begin position="810"/>
        <end position="887"/>
    </location>
</feature>
<sequence length="887" mass="99675">LCIGTDENKDDIFPCTWVGYNVSGSASIKDGYLLLDGIKVTRLSELQTDQDISTQRAENKTSIFHMEPGRTLFLTMRVCNEAVLCANKSLGSILITNDKTVLKTSEHGESIELVQSIETGSKRRKRDTNMIVVNTPEGLVEGQTIVLQPISDEDLTTEYGSDSSPDFQPYIVNPATTQDMVERVLYKRIHSLVMTFSVIPVGHLSMPGPMNITYPDTVGENEDNRTVLAHWNTFLQQWELTGKTCGETSDLEVDNGEGTKTVQICKTWREKVDGINQTNESVSYFSEETQFAVFIVSNKVYNSPPTLISDRFISIKEDEGTLQYQLEATDEEGDVVAFYLSNQTNTLGKTLLFKDGILLYTPCTDCSGIETIAIILQELQTNDDIPPASSETTIVITIIDSNDPPEIFLTQYGQSILSSDPTEPVLVFLEQKRIFNQNKWTSDFTAVIGAFDVEQQDLTMEVYQPNYGAVLFKHEKTTIPNMNDCGESLNVATEPCGNFSEILPHNKEDMSWIYTTLTYKQAMNVSGYDLVKLYVSDLMNSSSAVVTIQFVLMESPCQNDGSCHTKNGSNYPCTSTYRAESFDLYYDCACLPGWTGVYCEINIDECLSSPCMDSYECIDGINTYDCRCPPDEPHCGFKIWTIPVIVLSLLIIIIIIIVLVRRYMKKRLQKKEDKADIWSQDSEESTDETMDKVIDDDFESAGLHQINIEENQNESNDWLDPVKALNPEIGRLLNPTRRNKVHPAPSSFAMSSFSTAKPNHEDVVEEETKKNSDMNFGLPYDLPVGHITMKPVSRPRMPAFTAPEIKFELHDSNAKSPDSEHKSTADTESIPESDSSTPERKPFHLQPIPASQKGEMKKENQKRGISAHDMDYSRYNDQKQPKRDNDA</sequence>
<evidence type="ECO:0000256" key="2">
    <source>
        <dbReference type="ARBA" id="ARBA00022737"/>
    </source>
</evidence>
<dbReference type="CDD" id="cd00054">
    <property type="entry name" value="EGF_CA"/>
    <property type="match status" value="2"/>
</dbReference>
<dbReference type="PROSITE" id="PS50268">
    <property type="entry name" value="CADHERIN_2"/>
    <property type="match status" value="1"/>
</dbReference>
<gene>
    <name evidence="10" type="ORF">MGAL_10B075719</name>
</gene>
<dbReference type="SUPFAM" id="SSF57196">
    <property type="entry name" value="EGF/Laminin"/>
    <property type="match status" value="1"/>
</dbReference>
<reference evidence="10" key="1">
    <citation type="submission" date="2018-11" db="EMBL/GenBank/DDBJ databases">
        <authorList>
            <person name="Alioto T."/>
            <person name="Alioto T."/>
        </authorList>
    </citation>
    <scope>NUCLEOTIDE SEQUENCE</scope>
</reference>
<keyword evidence="2" id="KW-0677">Repeat</keyword>
<evidence type="ECO:0000313" key="11">
    <source>
        <dbReference type="Proteomes" id="UP000596742"/>
    </source>
</evidence>
<dbReference type="InterPro" id="IPR002126">
    <property type="entry name" value="Cadherin-like_dom"/>
</dbReference>
<dbReference type="PROSITE" id="PS01187">
    <property type="entry name" value="EGF_CA"/>
    <property type="match status" value="1"/>
</dbReference>
<dbReference type="PROSITE" id="PS00022">
    <property type="entry name" value="EGF_1"/>
    <property type="match status" value="1"/>
</dbReference>
<evidence type="ECO:0000259" key="8">
    <source>
        <dbReference type="PROSITE" id="PS50026"/>
    </source>
</evidence>
<dbReference type="PROSITE" id="PS50026">
    <property type="entry name" value="EGF_3"/>
    <property type="match status" value="1"/>
</dbReference>
<keyword evidence="4" id="KW-0106">Calcium</keyword>
<keyword evidence="3" id="KW-1015">Disulfide bond</keyword>
<dbReference type="GO" id="GO:0007156">
    <property type="term" value="P:homophilic cell adhesion via plasma membrane adhesion molecules"/>
    <property type="evidence" value="ECO:0007669"/>
    <property type="project" value="InterPro"/>
</dbReference>
<comment type="caution">
    <text evidence="10">The sequence shown here is derived from an EMBL/GenBank/DDBJ whole genome shotgun (WGS) entry which is preliminary data.</text>
</comment>
<feature type="compositionally biased region" description="Polar residues" evidence="6">
    <location>
        <begin position="826"/>
        <end position="836"/>
    </location>
</feature>
<protein>
    <submittedName>
        <fullName evidence="10">Uncharacterized protein</fullName>
    </submittedName>
</protein>
<dbReference type="AlphaFoldDB" id="A0A8B6E3D5"/>